<comment type="subcellular location">
    <subcellularLocation>
        <location evidence="1">Cytoplasm</location>
        <location evidence="1">Cytoskeleton</location>
    </subcellularLocation>
</comment>
<dbReference type="GO" id="GO:0035372">
    <property type="term" value="P:protein localization to microtubule"/>
    <property type="evidence" value="ECO:0007669"/>
    <property type="project" value="UniProtKB-ARBA"/>
</dbReference>
<gene>
    <name evidence="13" type="ORF">DB88DRAFT_488016</name>
</gene>
<proteinExistence type="inferred from homology"/>
<dbReference type="AlphaFoldDB" id="A0AAD9FSA4"/>
<evidence type="ECO:0000256" key="1">
    <source>
        <dbReference type="ARBA" id="ARBA00004245"/>
    </source>
</evidence>
<dbReference type="GO" id="GO:0030473">
    <property type="term" value="P:nuclear migration along microtubule"/>
    <property type="evidence" value="ECO:0007669"/>
    <property type="project" value="UniProtKB-ARBA"/>
</dbReference>
<evidence type="ECO:0000256" key="2">
    <source>
        <dbReference type="ARBA" id="ARBA00010729"/>
    </source>
</evidence>
<dbReference type="SUPFAM" id="SSF47576">
    <property type="entry name" value="Calponin-homology domain, CH-domain"/>
    <property type="match status" value="1"/>
</dbReference>
<comment type="similarity">
    <text evidence="2">Belongs to the MAPRE family.</text>
</comment>
<evidence type="ECO:0000256" key="8">
    <source>
        <dbReference type="ARBA" id="ARBA00023306"/>
    </source>
</evidence>
<evidence type="ECO:0000313" key="13">
    <source>
        <dbReference type="EMBL" id="KAK1925122.1"/>
    </source>
</evidence>
<dbReference type="PANTHER" id="PTHR10623">
    <property type="entry name" value="MICROTUBULE-ASSOCIATED PROTEIN RP/EB FAMILY MEMBER"/>
    <property type="match status" value="1"/>
</dbReference>
<dbReference type="InterPro" id="IPR004953">
    <property type="entry name" value="EB1_C"/>
</dbReference>
<dbReference type="PROSITE" id="PS51230">
    <property type="entry name" value="EB1_C"/>
    <property type="match status" value="1"/>
</dbReference>
<dbReference type="InterPro" id="IPR001715">
    <property type="entry name" value="CH_dom"/>
</dbReference>
<dbReference type="EMBL" id="JAODAN010000004">
    <property type="protein sequence ID" value="KAK1925122.1"/>
    <property type="molecule type" value="Genomic_DNA"/>
</dbReference>
<dbReference type="Proteomes" id="UP001182556">
    <property type="component" value="Unassembled WGS sequence"/>
</dbReference>
<keyword evidence="4" id="KW-0132">Cell division</keyword>
<evidence type="ECO:0000259" key="12">
    <source>
        <dbReference type="PROSITE" id="PS51230"/>
    </source>
</evidence>
<dbReference type="PROSITE" id="PS50021">
    <property type="entry name" value="CH"/>
    <property type="match status" value="1"/>
</dbReference>
<evidence type="ECO:0000313" key="14">
    <source>
        <dbReference type="Proteomes" id="UP001182556"/>
    </source>
</evidence>
<dbReference type="GO" id="GO:0051301">
    <property type="term" value="P:cell division"/>
    <property type="evidence" value="ECO:0007669"/>
    <property type="project" value="UniProtKB-KW"/>
</dbReference>
<comment type="caution">
    <text evidence="13">The sequence shown here is derived from an EMBL/GenBank/DDBJ whole genome shotgun (WGS) entry which is preliminary data.</text>
</comment>
<sequence>MSIYVGESRGELLQWLNGLLGPTITKVEECGKGFTYCQIIDSIYGNLPMTRVKFDARMEYEYLDNFKILQKAFKNNGIEKPIPVEKLVKCKMQDNLEFLQWMKKFWDTNNRGDGYDAAGRSGGHVPSAPAASSSRSAGPSARARVPVAGAPRTASGASAAQLNELKGQVAELQELCAATEKERDFYFDKLHKIELIVQQRINLEDLDPSEKDALVQIQEILYATEEGFELPANGEEPLPEDEETF</sequence>
<feature type="domain" description="Calponin-homology (CH)" evidence="11">
    <location>
        <begin position="6"/>
        <end position="107"/>
    </location>
</feature>
<organism evidence="13 14">
    <name type="scientific">Papiliotrema laurentii</name>
    <name type="common">Cryptococcus laurentii</name>
    <dbReference type="NCBI Taxonomy" id="5418"/>
    <lineage>
        <taxon>Eukaryota</taxon>
        <taxon>Fungi</taxon>
        <taxon>Dikarya</taxon>
        <taxon>Basidiomycota</taxon>
        <taxon>Agaricomycotina</taxon>
        <taxon>Tremellomycetes</taxon>
        <taxon>Tremellales</taxon>
        <taxon>Rhynchogastremaceae</taxon>
        <taxon>Papiliotrema</taxon>
    </lineage>
</organism>
<evidence type="ECO:0000259" key="11">
    <source>
        <dbReference type="PROSITE" id="PS50021"/>
    </source>
</evidence>
<dbReference type="GO" id="GO:0035371">
    <property type="term" value="C:microtubule plus-end"/>
    <property type="evidence" value="ECO:0007669"/>
    <property type="project" value="UniProtKB-ARBA"/>
</dbReference>
<feature type="domain" description="EB1 C-terminal" evidence="12">
    <location>
        <begin position="154"/>
        <end position="230"/>
    </location>
</feature>
<feature type="region of interest" description="Disordered" evidence="10">
    <location>
        <begin position="117"/>
        <end position="152"/>
    </location>
</feature>
<accession>A0AAD9FSA4</accession>
<evidence type="ECO:0000256" key="6">
    <source>
        <dbReference type="ARBA" id="ARBA00022776"/>
    </source>
</evidence>
<dbReference type="GO" id="GO:0072686">
    <property type="term" value="C:mitotic spindle"/>
    <property type="evidence" value="ECO:0007669"/>
    <property type="project" value="UniProtKB-ARBA"/>
</dbReference>
<dbReference type="Pfam" id="PF03271">
    <property type="entry name" value="EB1"/>
    <property type="match status" value="1"/>
</dbReference>
<evidence type="ECO:0000256" key="4">
    <source>
        <dbReference type="ARBA" id="ARBA00022618"/>
    </source>
</evidence>
<dbReference type="Pfam" id="PF00307">
    <property type="entry name" value="CH"/>
    <property type="match status" value="1"/>
</dbReference>
<evidence type="ECO:0000256" key="9">
    <source>
        <dbReference type="PROSITE-ProRule" id="PRU00576"/>
    </source>
</evidence>
<keyword evidence="6" id="KW-0498">Mitosis</keyword>
<keyword evidence="7" id="KW-0206">Cytoskeleton</keyword>
<dbReference type="InterPro" id="IPR027328">
    <property type="entry name" value="MAPRE"/>
</dbReference>
<dbReference type="Gene3D" id="1.20.5.1430">
    <property type="match status" value="1"/>
</dbReference>
<feature type="compositionally biased region" description="Low complexity" evidence="10">
    <location>
        <begin position="126"/>
        <end position="152"/>
    </location>
</feature>
<evidence type="ECO:0000256" key="3">
    <source>
        <dbReference type="ARBA" id="ARBA00022490"/>
    </source>
</evidence>
<name>A0AAD9FSA4_PAPLA</name>
<dbReference type="Gene3D" id="1.10.418.10">
    <property type="entry name" value="Calponin-like domain"/>
    <property type="match status" value="1"/>
</dbReference>
<evidence type="ECO:0000256" key="5">
    <source>
        <dbReference type="ARBA" id="ARBA00022701"/>
    </source>
</evidence>
<dbReference type="SUPFAM" id="SSF140612">
    <property type="entry name" value="EB1 dimerisation domain-like"/>
    <property type="match status" value="1"/>
</dbReference>
<reference evidence="13" key="1">
    <citation type="submission" date="2023-02" db="EMBL/GenBank/DDBJ databases">
        <title>Identification and recombinant expression of a fungal hydrolase from Papiliotrema laurentii that hydrolyzes apple cutin and clears colloidal polyester polyurethane.</title>
        <authorList>
            <consortium name="DOE Joint Genome Institute"/>
            <person name="Roman V.A."/>
            <person name="Bojanowski C."/>
            <person name="Crable B.R."/>
            <person name="Wagner D.N."/>
            <person name="Hung C.S."/>
            <person name="Nadeau L.J."/>
            <person name="Schratz L."/>
            <person name="Haridas S."/>
            <person name="Pangilinan J."/>
            <person name="Lipzen A."/>
            <person name="Na H."/>
            <person name="Yan M."/>
            <person name="Ng V."/>
            <person name="Grigoriev I.V."/>
            <person name="Spatafora J.W."/>
            <person name="Barlow D."/>
            <person name="Biffinger J."/>
            <person name="Kelley-Loughnane N."/>
            <person name="Varaljay V.A."/>
            <person name="Crookes-Goodson W.J."/>
        </authorList>
    </citation>
    <scope>NUCLEOTIDE SEQUENCE</scope>
    <source>
        <strain evidence="13">5307AH</strain>
    </source>
</reference>
<keyword evidence="5 9" id="KW-0493">Microtubule</keyword>
<keyword evidence="3" id="KW-0963">Cytoplasm</keyword>
<protein>
    <submittedName>
        <fullName evidence="13">Calponin homology domain-containing protein</fullName>
    </submittedName>
</protein>
<evidence type="ECO:0000256" key="10">
    <source>
        <dbReference type="SAM" id="MobiDB-lite"/>
    </source>
</evidence>
<dbReference type="GO" id="GO:0051233">
    <property type="term" value="C:spindle midzone"/>
    <property type="evidence" value="ECO:0007669"/>
    <property type="project" value="UniProtKB-ARBA"/>
</dbReference>
<keyword evidence="14" id="KW-1185">Reference proteome</keyword>
<dbReference type="GO" id="GO:0051010">
    <property type="term" value="F:microtubule plus-end binding"/>
    <property type="evidence" value="ECO:0007669"/>
    <property type="project" value="UniProtKB-ARBA"/>
</dbReference>
<keyword evidence="8" id="KW-0131">Cell cycle</keyword>
<dbReference type="InterPro" id="IPR036872">
    <property type="entry name" value="CH_dom_sf"/>
</dbReference>
<evidence type="ECO:0000256" key="7">
    <source>
        <dbReference type="ARBA" id="ARBA00023212"/>
    </source>
</evidence>
<dbReference type="InterPro" id="IPR036133">
    <property type="entry name" value="EB1_C_sf"/>
</dbReference>
<dbReference type="FunFam" id="1.10.418.10:FF:000028">
    <property type="entry name" value="RP/EB family microtubule-associated protein"/>
    <property type="match status" value="1"/>
</dbReference>